<feature type="compositionally biased region" description="Low complexity" evidence="1">
    <location>
        <begin position="35"/>
        <end position="49"/>
    </location>
</feature>
<evidence type="ECO:0000313" key="2">
    <source>
        <dbReference type="EMBL" id="CKR80617.1"/>
    </source>
</evidence>
<sequence>MAVSALVPDSTVASVSCCQGRVPPASAEPPHRLTTRSPSTHTATAAPTSLRSTKLRSNASRTLVNSDAHEPLMSG</sequence>
<dbReference type="EMBL" id="CHKL01000016">
    <property type="protein sequence ID" value="COV61994.1"/>
    <property type="molecule type" value="Genomic_DNA"/>
</dbReference>
<evidence type="ECO:0000313" key="4">
    <source>
        <dbReference type="EMBL" id="COX74038.1"/>
    </source>
</evidence>
<organism evidence="2 7">
    <name type="scientific">Mycobacterium tuberculosis</name>
    <dbReference type="NCBI Taxonomy" id="1773"/>
    <lineage>
        <taxon>Bacteria</taxon>
        <taxon>Bacillati</taxon>
        <taxon>Actinomycetota</taxon>
        <taxon>Actinomycetes</taxon>
        <taxon>Mycobacteriales</taxon>
        <taxon>Mycobacteriaceae</taxon>
        <taxon>Mycobacterium</taxon>
        <taxon>Mycobacterium tuberculosis complex</taxon>
    </lineage>
</organism>
<dbReference type="Proteomes" id="UP000050164">
    <property type="component" value="Unassembled WGS sequence"/>
</dbReference>
<proteinExistence type="predicted"/>
<dbReference type="EMBL" id="CSAJ01001210">
    <property type="protein sequence ID" value="COX74038.1"/>
    <property type="molecule type" value="Genomic_DNA"/>
</dbReference>
<name>A0A655A419_MYCTX</name>
<dbReference type="Proteomes" id="UP000048600">
    <property type="component" value="Unassembled WGS sequence"/>
</dbReference>
<evidence type="ECO:0000256" key="1">
    <source>
        <dbReference type="SAM" id="MobiDB-lite"/>
    </source>
</evidence>
<evidence type="ECO:0000313" key="5">
    <source>
        <dbReference type="Proteomes" id="UP000044938"/>
    </source>
</evidence>
<protein>
    <submittedName>
        <fullName evidence="2">Uncharacterized protein</fullName>
    </submittedName>
</protein>
<dbReference type="EMBL" id="CNFT01000500">
    <property type="protein sequence ID" value="CKR80617.1"/>
    <property type="molecule type" value="Genomic_DNA"/>
</dbReference>
<dbReference type="AlphaFoldDB" id="A0A655A419"/>
<accession>A0A655A419</accession>
<evidence type="ECO:0000313" key="7">
    <source>
        <dbReference type="Proteomes" id="UP000050164"/>
    </source>
</evidence>
<feature type="region of interest" description="Disordered" evidence="1">
    <location>
        <begin position="1"/>
        <end position="75"/>
    </location>
</feature>
<feature type="compositionally biased region" description="Polar residues" evidence="1">
    <location>
        <begin position="50"/>
        <end position="65"/>
    </location>
</feature>
<evidence type="ECO:0000313" key="6">
    <source>
        <dbReference type="Proteomes" id="UP000048600"/>
    </source>
</evidence>
<reference evidence="5 6" key="1">
    <citation type="submission" date="2015-03" db="EMBL/GenBank/DDBJ databases">
        <authorList>
            <consortium name="Pathogen Informatics"/>
        </authorList>
    </citation>
    <scope>NUCLEOTIDE SEQUENCE [LARGE SCALE GENOMIC DNA]</scope>
    <source>
        <strain evidence="2 7">Bir 185</strain>
        <strain evidence="4 5">M09401471</strain>
        <strain evidence="3 6">P00601463</strain>
    </source>
</reference>
<dbReference type="Proteomes" id="UP000044938">
    <property type="component" value="Unassembled WGS sequence"/>
</dbReference>
<gene>
    <name evidence="4" type="ORF">ERS007720_04844</name>
    <name evidence="3" type="ORF">ERS007741_00298</name>
    <name evidence="2" type="ORF">ERS027659_02217</name>
</gene>
<evidence type="ECO:0000313" key="3">
    <source>
        <dbReference type="EMBL" id="COV61994.1"/>
    </source>
</evidence>